<proteinExistence type="predicted"/>
<evidence type="ECO:0000256" key="1">
    <source>
        <dbReference type="SAM" id="Phobius"/>
    </source>
</evidence>
<protein>
    <submittedName>
        <fullName evidence="2">Uncharacterized protein</fullName>
    </submittedName>
</protein>
<dbReference type="EMBL" id="CP001804">
    <property type="protein sequence ID" value="ACY15562.1"/>
    <property type="molecule type" value="Genomic_DNA"/>
</dbReference>
<accession>D0LR54</accession>
<dbReference type="AlphaFoldDB" id="D0LR54"/>
<feature type="transmembrane region" description="Helical" evidence="1">
    <location>
        <begin position="7"/>
        <end position="27"/>
    </location>
</feature>
<organism evidence="2 3">
    <name type="scientific">Haliangium ochraceum (strain DSM 14365 / JCM 11303 / SMP-2)</name>
    <dbReference type="NCBI Taxonomy" id="502025"/>
    <lineage>
        <taxon>Bacteria</taxon>
        <taxon>Pseudomonadati</taxon>
        <taxon>Myxococcota</taxon>
        <taxon>Polyangia</taxon>
        <taxon>Haliangiales</taxon>
        <taxon>Kofleriaceae</taxon>
        <taxon>Haliangium</taxon>
    </lineage>
</organism>
<reference evidence="2 3" key="1">
    <citation type="journal article" date="2010" name="Stand. Genomic Sci.">
        <title>Complete genome sequence of Haliangium ochraceum type strain (SMP-2).</title>
        <authorList>
            <consortium name="US DOE Joint Genome Institute (JGI-PGF)"/>
            <person name="Ivanova N."/>
            <person name="Daum C."/>
            <person name="Lang E."/>
            <person name="Abt B."/>
            <person name="Kopitz M."/>
            <person name="Saunders E."/>
            <person name="Lapidus A."/>
            <person name="Lucas S."/>
            <person name="Glavina Del Rio T."/>
            <person name="Nolan M."/>
            <person name="Tice H."/>
            <person name="Copeland A."/>
            <person name="Cheng J.F."/>
            <person name="Chen F."/>
            <person name="Bruce D."/>
            <person name="Goodwin L."/>
            <person name="Pitluck S."/>
            <person name="Mavromatis K."/>
            <person name="Pati A."/>
            <person name="Mikhailova N."/>
            <person name="Chen A."/>
            <person name="Palaniappan K."/>
            <person name="Land M."/>
            <person name="Hauser L."/>
            <person name="Chang Y.J."/>
            <person name="Jeffries C.D."/>
            <person name="Detter J.C."/>
            <person name="Brettin T."/>
            <person name="Rohde M."/>
            <person name="Goker M."/>
            <person name="Bristow J."/>
            <person name="Markowitz V."/>
            <person name="Eisen J.A."/>
            <person name="Hugenholtz P."/>
            <person name="Kyrpides N.C."/>
            <person name="Klenk H.P."/>
        </authorList>
    </citation>
    <scope>NUCLEOTIDE SEQUENCE [LARGE SCALE GENOMIC DNA]</scope>
    <source>
        <strain evidence="3">DSM 14365 / CIP 107738 / JCM 11303 / AJ 13395 / SMP-2</strain>
    </source>
</reference>
<sequence>MRSPISYFAVTCLGSIAMVAYFGHMFVTSGFDWMPFLLMLLFVSGAVLLALELKRFRLGLDGLAIQHLLTRRTRVIPYASMDKVVSTSERGGRQRREHFLVNIQHDKRVESVRFFEKDQRDGFRARLDACRQGEILANADPVELPQAKLAQPDWIYPWRRSA</sequence>
<dbReference type="RefSeq" id="WP_012828162.1">
    <property type="nucleotide sequence ID" value="NC_013440.1"/>
</dbReference>
<evidence type="ECO:0000313" key="3">
    <source>
        <dbReference type="Proteomes" id="UP000001880"/>
    </source>
</evidence>
<dbReference type="Proteomes" id="UP000001880">
    <property type="component" value="Chromosome"/>
</dbReference>
<keyword evidence="1" id="KW-0812">Transmembrane</keyword>
<feature type="transmembrane region" description="Helical" evidence="1">
    <location>
        <begin position="33"/>
        <end position="51"/>
    </location>
</feature>
<name>D0LR54_HALO1</name>
<keyword evidence="3" id="KW-1185">Reference proteome</keyword>
<evidence type="ECO:0000313" key="2">
    <source>
        <dbReference type="EMBL" id="ACY15562.1"/>
    </source>
</evidence>
<dbReference type="STRING" id="502025.Hoch_3056"/>
<dbReference type="KEGG" id="hoh:Hoch_3056"/>
<gene>
    <name evidence="2" type="ordered locus">Hoch_3056</name>
</gene>
<keyword evidence="1" id="KW-1133">Transmembrane helix</keyword>
<dbReference type="HOGENOM" id="CLU_1633110_0_0_7"/>
<keyword evidence="1" id="KW-0472">Membrane</keyword>